<comment type="caution">
    <text evidence="2">The sequence shown here is derived from an EMBL/GenBank/DDBJ whole genome shotgun (WGS) entry which is preliminary data.</text>
</comment>
<evidence type="ECO:0000313" key="3">
    <source>
        <dbReference type="Proteomes" id="UP001589813"/>
    </source>
</evidence>
<feature type="chain" id="PRO_5046633589" description="Solute-binding protein family 3/N-terminal domain-containing protein" evidence="1">
    <location>
        <begin position="18"/>
        <end position="285"/>
    </location>
</feature>
<dbReference type="EMBL" id="JBHLXP010000001">
    <property type="protein sequence ID" value="MFC0047114.1"/>
    <property type="molecule type" value="Genomic_DNA"/>
</dbReference>
<accession>A0ABV6B8D3</accession>
<feature type="signal peptide" evidence="1">
    <location>
        <begin position="1"/>
        <end position="17"/>
    </location>
</feature>
<evidence type="ECO:0000256" key="1">
    <source>
        <dbReference type="SAM" id="SignalP"/>
    </source>
</evidence>
<keyword evidence="1" id="KW-0732">Signal</keyword>
<protein>
    <recommendedName>
        <fullName evidence="4">Solute-binding protein family 3/N-terminal domain-containing protein</fullName>
    </recommendedName>
</protein>
<evidence type="ECO:0008006" key="4">
    <source>
        <dbReference type="Google" id="ProtNLM"/>
    </source>
</evidence>
<gene>
    <name evidence="2" type="ORF">ACFFJP_02275</name>
</gene>
<organism evidence="2 3">
    <name type="scientific">Rheinheimera tilapiae</name>
    <dbReference type="NCBI Taxonomy" id="875043"/>
    <lineage>
        <taxon>Bacteria</taxon>
        <taxon>Pseudomonadati</taxon>
        <taxon>Pseudomonadota</taxon>
        <taxon>Gammaproteobacteria</taxon>
        <taxon>Chromatiales</taxon>
        <taxon>Chromatiaceae</taxon>
        <taxon>Rheinheimera</taxon>
    </lineage>
</organism>
<proteinExistence type="predicted"/>
<name>A0ABV6B8D3_9GAMM</name>
<evidence type="ECO:0000313" key="2">
    <source>
        <dbReference type="EMBL" id="MFC0047114.1"/>
    </source>
</evidence>
<sequence length="285" mass="31716">MLKAALLVLLCCFAAHVSGRTEHPLLWLTEHAPDQNLQMLDINDSTFRLLEAQLEGVTVSRQQATTLRAAKLLQSNPHACVGNKLPLPARRDWGLISHQPQVIFPGLRLYVLQSSGLVPWLQQLGATKPLSLQRLLDSNQRFKLGFAAGRSYGDKLDRLLKQAPGESHLFSRSGPDDAGAILQMFSRGRIDLLIEYPNVVQHYLAQLPQQPAVLSFALAESPTTLPGHIICADTSKGRFFLARLEHAISSVSKQRAYLDAHLHWFSPDLHSELTQLYNTAYGTNF</sequence>
<dbReference type="Proteomes" id="UP001589813">
    <property type="component" value="Unassembled WGS sequence"/>
</dbReference>
<dbReference type="SUPFAM" id="SSF53850">
    <property type="entry name" value="Periplasmic binding protein-like II"/>
    <property type="match status" value="1"/>
</dbReference>
<dbReference type="RefSeq" id="WP_377240060.1">
    <property type="nucleotide sequence ID" value="NZ_JBHLXP010000001.1"/>
</dbReference>
<keyword evidence="3" id="KW-1185">Reference proteome</keyword>
<reference evidence="2 3" key="1">
    <citation type="submission" date="2024-09" db="EMBL/GenBank/DDBJ databases">
        <authorList>
            <person name="Sun Q."/>
            <person name="Mori K."/>
        </authorList>
    </citation>
    <scope>NUCLEOTIDE SEQUENCE [LARGE SCALE GENOMIC DNA]</scope>
    <source>
        <strain evidence="2 3">KCTC 23315</strain>
    </source>
</reference>